<evidence type="ECO:0000256" key="1">
    <source>
        <dbReference type="ARBA" id="ARBA00001936"/>
    </source>
</evidence>
<feature type="binding site" evidence="7">
    <location>
        <position position="242"/>
    </location>
    <ligand>
        <name>Mg(2+)</name>
        <dbReference type="ChEBI" id="CHEBI:18420"/>
        <label>1</label>
    </ligand>
</feature>
<feature type="binding site" evidence="7">
    <location>
        <position position="7"/>
    </location>
    <ligand>
        <name>Mg(2+)</name>
        <dbReference type="ChEBI" id="CHEBI:18420"/>
        <label>1</label>
    </ligand>
</feature>
<dbReference type="SUPFAM" id="SSF56219">
    <property type="entry name" value="DNase I-like"/>
    <property type="match status" value="1"/>
</dbReference>
<dbReference type="InterPro" id="IPR020847">
    <property type="entry name" value="AP_endonuclease_F1_BS"/>
</dbReference>
<protein>
    <submittedName>
        <fullName evidence="10">Exodeoxyribonuclease</fullName>
        <ecNumber evidence="10">3.1.11.2</ecNumber>
    </submittedName>
</protein>
<dbReference type="EC" id="3.1.11.2" evidence="10"/>
<dbReference type="PROSITE" id="PS00726">
    <property type="entry name" value="AP_NUCLEASE_F1_1"/>
    <property type="match status" value="1"/>
</dbReference>
<evidence type="ECO:0000256" key="7">
    <source>
        <dbReference type="PIRSR" id="PIRSR604808-2"/>
    </source>
</evidence>
<dbReference type="KEGG" id="bkw:BkAM31D_12760"/>
<dbReference type="Pfam" id="PF03372">
    <property type="entry name" value="Exo_endo_phos"/>
    <property type="match status" value="1"/>
</dbReference>
<sequence length="251" mass="29562">MKLVSWNVNGIRACLKKGFLDYFEEVNADIFCIQETKCQREQVQLKVDGYFQFWNDAVKKGYSGTAVFCKQKPISVQYGLGELIEDNEGRVITLEFEHFILVNVYTPNAKRDLTRLGYRLEWEDRFRDYLLMLDAKKPVVICGDMNVAHQELDLKNSKSNKGNSGFTNEEREKMTNLLQSGFIDTFRYFFPTRELSYTWWSYMNKVRERNIGWRIDYFLVSKLLEDKLLKAEIHSERLGSDHCPILLEISL</sequence>
<comment type="cofactor">
    <cofactor evidence="7">
        <name>Mg(2+)</name>
        <dbReference type="ChEBI" id="CHEBI:18420"/>
    </cofactor>
    <cofactor evidence="7">
        <name>Mn(2+)</name>
        <dbReference type="ChEBI" id="CHEBI:29035"/>
    </cofactor>
    <text evidence="7">Probably binds two magnesium or manganese ions per subunit.</text>
</comment>
<feature type="site" description="Important for catalytic activity" evidence="8">
    <location>
        <position position="216"/>
    </location>
</feature>
<comment type="similarity">
    <text evidence="2">Belongs to the DNA repair enzymes AP/ExoA family.</text>
</comment>
<feature type="site" description="Transition state stabilizer" evidence="8">
    <location>
        <position position="146"/>
    </location>
</feature>
<keyword evidence="11" id="KW-1185">Reference proteome</keyword>
<dbReference type="GO" id="GO:0046872">
    <property type="term" value="F:metal ion binding"/>
    <property type="evidence" value="ECO:0007669"/>
    <property type="project" value="UniProtKB-KW"/>
</dbReference>
<feature type="binding site" evidence="7">
    <location>
        <position position="35"/>
    </location>
    <ligand>
        <name>Mg(2+)</name>
        <dbReference type="ChEBI" id="CHEBI:18420"/>
        <label>1</label>
    </ligand>
</feature>
<dbReference type="GO" id="GO:0008081">
    <property type="term" value="F:phosphoric diester hydrolase activity"/>
    <property type="evidence" value="ECO:0007669"/>
    <property type="project" value="TreeGrafter"/>
</dbReference>
<keyword evidence="5 7" id="KW-0460">Magnesium</keyword>
<evidence type="ECO:0000256" key="4">
    <source>
        <dbReference type="ARBA" id="ARBA00022801"/>
    </source>
</evidence>
<dbReference type="InterPro" id="IPR004808">
    <property type="entry name" value="AP_endonuc_1"/>
</dbReference>
<dbReference type="GO" id="GO:0003677">
    <property type="term" value="F:DNA binding"/>
    <property type="evidence" value="ECO:0007669"/>
    <property type="project" value="InterPro"/>
</dbReference>
<dbReference type="AlphaFoldDB" id="A0A1X9MB04"/>
<dbReference type="PANTHER" id="PTHR22748:SF6">
    <property type="entry name" value="DNA-(APURINIC OR APYRIMIDINIC SITE) ENDONUCLEASE"/>
    <property type="match status" value="1"/>
</dbReference>
<dbReference type="STRING" id="199441.BkAM31D_12760"/>
<dbReference type="RefSeq" id="WP_066149288.1">
    <property type="nucleotide sequence ID" value="NZ_CP020814.1"/>
</dbReference>
<feature type="binding site" evidence="7">
    <location>
        <position position="146"/>
    </location>
    <ligand>
        <name>Mg(2+)</name>
        <dbReference type="ChEBI" id="CHEBI:18420"/>
        <label>1</label>
    </ligand>
</feature>
<dbReference type="NCBIfam" id="TIGR00195">
    <property type="entry name" value="exoDNase_III"/>
    <property type="match status" value="1"/>
</dbReference>
<evidence type="ECO:0000256" key="6">
    <source>
        <dbReference type="PIRSR" id="PIRSR604808-1"/>
    </source>
</evidence>
<dbReference type="InterPro" id="IPR036691">
    <property type="entry name" value="Endo/exonu/phosph_ase_sf"/>
</dbReference>
<dbReference type="NCBIfam" id="TIGR00633">
    <property type="entry name" value="xth"/>
    <property type="match status" value="1"/>
</dbReference>
<dbReference type="InterPro" id="IPR005135">
    <property type="entry name" value="Endo/exonuclease/phosphatase"/>
</dbReference>
<evidence type="ECO:0000313" key="10">
    <source>
        <dbReference type="EMBL" id="ARK30629.1"/>
    </source>
</evidence>
<feature type="active site" description="Proton donor/acceptor" evidence="6">
    <location>
        <position position="144"/>
    </location>
</feature>
<dbReference type="Proteomes" id="UP000193006">
    <property type="component" value="Chromosome"/>
</dbReference>
<feature type="site" description="Interaction with DNA substrate" evidence="8">
    <location>
        <position position="242"/>
    </location>
</feature>
<evidence type="ECO:0000256" key="2">
    <source>
        <dbReference type="ARBA" id="ARBA00007092"/>
    </source>
</evidence>
<reference evidence="10 11" key="1">
    <citation type="submission" date="2017-04" db="EMBL/GenBank/DDBJ databases">
        <title>Bacillus krulwichiae AM31D Genome sequencing and assembly.</title>
        <authorList>
            <person name="Krulwich T.A."/>
            <person name="Anastor L."/>
            <person name="Ehrlich R."/>
            <person name="Ehrlich G.D."/>
            <person name="Janto B."/>
        </authorList>
    </citation>
    <scope>NUCLEOTIDE SEQUENCE [LARGE SCALE GENOMIC DNA]</scope>
    <source>
        <strain evidence="10 11">AM31D</strain>
    </source>
</reference>
<dbReference type="GO" id="GO:0008311">
    <property type="term" value="F:double-stranded DNA 3'-5' DNA exonuclease activity"/>
    <property type="evidence" value="ECO:0007669"/>
    <property type="project" value="UniProtKB-EC"/>
</dbReference>
<feature type="active site" description="Proton acceptor" evidence="6">
    <location>
        <position position="242"/>
    </location>
</feature>
<keyword evidence="7" id="KW-0464">Manganese</keyword>
<dbReference type="Gene3D" id="3.60.10.10">
    <property type="entry name" value="Endonuclease/exonuclease/phosphatase"/>
    <property type="match status" value="1"/>
</dbReference>
<feature type="binding site" evidence="7">
    <location>
        <position position="241"/>
    </location>
    <ligand>
        <name>Mg(2+)</name>
        <dbReference type="ChEBI" id="CHEBI:18420"/>
        <label>1</label>
    </ligand>
</feature>
<feature type="domain" description="Endonuclease/exonuclease/phosphatase" evidence="9">
    <location>
        <begin position="4"/>
        <end position="242"/>
    </location>
</feature>
<evidence type="ECO:0000259" key="9">
    <source>
        <dbReference type="Pfam" id="PF03372"/>
    </source>
</evidence>
<dbReference type="PROSITE" id="PS00728">
    <property type="entry name" value="AP_NUCLEASE_F1_3"/>
    <property type="match status" value="1"/>
</dbReference>
<proteinExistence type="inferred from homology"/>
<name>A0A1X9MB04_9BACI</name>
<dbReference type="EMBL" id="CP020814">
    <property type="protein sequence ID" value="ARK30629.1"/>
    <property type="molecule type" value="Genomic_DNA"/>
</dbReference>
<dbReference type="PANTHER" id="PTHR22748">
    <property type="entry name" value="AP ENDONUCLEASE"/>
    <property type="match status" value="1"/>
</dbReference>
<dbReference type="PROSITE" id="PS51435">
    <property type="entry name" value="AP_NUCLEASE_F1_4"/>
    <property type="match status" value="1"/>
</dbReference>
<keyword evidence="4 10" id="KW-0378">Hydrolase</keyword>
<evidence type="ECO:0000256" key="8">
    <source>
        <dbReference type="PIRSR" id="PIRSR604808-3"/>
    </source>
</evidence>
<evidence type="ECO:0000313" key="11">
    <source>
        <dbReference type="Proteomes" id="UP000193006"/>
    </source>
</evidence>
<dbReference type="GO" id="GO:0003906">
    <property type="term" value="F:DNA-(apurinic or apyrimidinic site) endonuclease activity"/>
    <property type="evidence" value="ECO:0007669"/>
    <property type="project" value="TreeGrafter"/>
</dbReference>
<evidence type="ECO:0000256" key="5">
    <source>
        <dbReference type="ARBA" id="ARBA00022842"/>
    </source>
</evidence>
<evidence type="ECO:0000256" key="3">
    <source>
        <dbReference type="ARBA" id="ARBA00022723"/>
    </source>
</evidence>
<dbReference type="InterPro" id="IPR020848">
    <property type="entry name" value="AP_endonuclease_F1_CS"/>
</dbReference>
<feature type="binding site" evidence="7">
    <location>
        <position position="144"/>
    </location>
    <ligand>
        <name>Mg(2+)</name>
        <dbReference type="ChEBI" id="CHEBI:18420"/>
        <label>1</label>
    </ligand>
</feature>
<feature type="active site" evidence="6">
    <location>
        <position position="105"/>
    </location>
</feature>
<dbReference type="CDD" id="cd09087">
    <property type="entry name" value="Ape1-like_AP-endo"/>
    <property type="match status" value="1"/>
</dbReference>
<accession>A0A1X9MB04</accession>
<comment type="cofactor">
    <cofactor evidence="1">
        <name>Mn(2+)</name>
        <dbReference type="ChEBI" id="CHEBI:29035"/>
    </cofactor>
</comment>
<gene>
    <name evidence="10" type="primary">exoA</name>
    <name evidence="10" type="ORF">BkAM31D_12760</name>
</gene>
<dbReference type="GO" id="GO:0006284">
    <property type="term" value="P:base-excision repair"/>
    <property type="evidence" value="ECO:0007669"/>
    <property type="project" value="TreeGrafter"/>
</dbReference>
<organism evidence="10 11">
    <name type="scientific">Halalkalibacter krulwichiae</name>
    <dbReference type="NCBI Taxonomy" id="199441"/>
    <lineage>
        <taxon>Bacteria</taxon>
        <taxon>Bacillati</taxon>
        <taxon>Bacillota</taxon>
        <taxon>Bacilli</taxon>
        <taxon>Bacillales</taxon>
        <taxon>Bacillaceae</taxon>
        <taxon>Halalkalibacter</taxon>
    </lineage>
</organism>
<keyword evidence="3 7" id="KW-0479">Metal-binding</keyword>